<evidence type="ECO:0000259" key="14">
    <source>
        <dbReference type="Pfam" id="PF00520"/>
    </source>
</evidence>
<dbReference type="GO" id="GO:0008331">
    <property type="term" value="F:high voltage-gated calcium channel activity"/>
    <property type="evidence" value="ECO:0007669"/>
    <property type="project" value="TreeGrafter"/>
</dbReference>
<organism evidence="15 16">
    <name type="scientific">Bodo saltans</name>
    <name type="common">Flagellated protozoan</name>
    <dbReference type="NCBI Taxonomy" id="75058"/>
    <lineage>
        <taxon>Eukaryota</taxon>
        <taxon>Discoba</taxon>
        <taxon>Euglenozoa</taxon>
        <taxon>Kinetoplastea</taxon>
        <taxon>Metakinetoplastina</taxon>
        <taxon>Eubodonida</taxon>
        <taxon>Bodonidae</taxon>
        <taxon>Bodo</taxon>
    </lineage>
</organism>
<dbReference type="EMBL" id="CYKH01001108">
    <property type="protein sequence ID" value="CUG84026.1"/>
    <property type="molecule type" value="Genomic_DNA"/>
</dbReference>
<keyword evidence="3" id="KW-0109">Calcium transport</keyword>
<gene>
    <name evidence="15" type="ORF">BSAL_88280</name>
</gene>
<evidence type="ECO:0000256" key="12">
    <source>
        <dbReference type="ARBA" id="ARBA00023303"/>
    </source>
</evidence>
<dbReference type="SUPFAM" id="SSF81324">
    <property type="entry name" value="Voltage-gated potassium channels"/>
    <property type="match status" value="1"/>
</dbReference>
<evidence type="ECO:0000256" key="8">
    <source>
        <dbReference type="ARBA" id="ARBA00022989"/>
    </source>
</evidence>
<keyword evidence="10 13" id="KW-0472">Membrane</keyword>
<keyword evidence="11" id="KW-0325">Glycoprotein</keyword>
<evidence type="ECO:0000256" key="1">
    <source>
        <dbReference type="ARBA" id="ARBA00004141"/>
    </source>
</evidence>
<feature type="transmembrane region" description="Helical" evidence="13">
    <location>
        <begin position="63"/>
        <end position="81"/>
    </location>
</feature>
<dbReference type="InterPro" id="IPR005821">
    <property type="entry name" value="Ion_trans_dom"/>
</dbReference>
<evidence type="ECO:0000256" key="13">
    <source>
        <dbReference type="SAM" id="Phobius"/>
    </source>
</evidence>
<sequence>MSSLEMILYIIGHGFLASEKFGRTAPQLRVLAVLGVWSPPRFRRKGDIAVQHYQVQLPLLSNSFMRLELCLVILSIVGYFLDFDGFGRVRFVHILRCARLIYGLSNIWPLMVRVIATFQSALSGMATALVLLVFFFILFGITGVDQFTNSLSNRCVLDPIPKPYSSYNRSEICLDGVGGGGCVEANPSLNCDIAGQNISFTAPFLCRGNMVCRTLDPPNFGYTSYNDFFHASLLMIQLTSLSDWGTFLYGVWMSNPQIIIGIYNAAVIIIVSYVVLNFVVATICSAYS</sequence>
<name>A0A0S4J4V8_BODSA</name>
<evidence type="ECO:0000256" key="11">
    <source>
        <dbReference type="ARBA" id="ARBA00023180"/>
    </source>
</evidence>
<proteinExistence type="predicted"/>
<keyword evidence="12" id="KW-0407">Ion channel</keyword>
<dbReference type="Proteomes" id="UP000051952">
    <property type="component" value="Unassembled WGS sequence"/>
</dbReference>
<keyword evidence="8 13" id="KW-1133">Transmembrane helix</keyword>
<evidence type="ECO:0000256" key="7">
    <source>
        <dbReference type="ARBA" id="ARBA00022882"/>
    </source>
</evidence>
<feature type="non-terminal residue" evidence="15">
    <location>
        <position position="288"/>
    </location>
</feature>
<keyword evidence="9" id="KW-0406">Ion transport</keyword>
<feature type="transmembrane region" description="Helical" evidence="13">
    <location>
        <begin position="258"/>
        <end position="287"/>
    </location>
</feature>
<reference evidence="16" key="1">
    <citation type="submission" date="2015-09" db="EMBL/GenBank/DDBJ databases">
        <authorList>
            <consortium name="Pathogen Informatics"/>
        </authorList>
    </citation>
    <scope>NUCLEOTIDE SEQUENCE [LARGE SCALE GENOMIC DNA]</scope>
    <source>
        <strain evidence="16">Lake Konstanz</strain>
    </source>
</reference>
<dbReference type="PANTHER" id="PTHR45628">
    <property type="entry name" value="VOLTAGE-DEPENDENT CALCIUM CHANNEL TYPE A SUBUNIT ALPHA-1"/>
    <property type="match status" value="1"/>
</dbReference>
<evidence type="ECO:0000256" key="9">
    <source>
        <dbReference type="ARBA" id="ARBA00023065"/>
    </source>
</evidence>
<dbReference type="PANTHER" id="PTHR45628:SF7">
    <property type="entry name" value="VOLTAGE-DEPENDENT CALCIUM CHANNEL TYPE A SUBUNIT ALPHA-1"/>
    <property type="match status" value="1"/>
</dbReference>
<evidence type="ECO:0000256" key="5">
    <source>
        <dbReference type="ARBA" id="ARBA00022692"/>
    </source>
</evidence>
<keyword evidence="16" id="KW-1185">Reference proteome</keyword>
<keyword evidence="7" id="KW-0851">Voltage-gated channel</keyword>
<dbReference type="GO" id="GO:0098703">
    <property type="term" value="P:calcium ion import across plasma membrane"/>
    <property type="evidence" value="ECO:0007669"/>
    <property type="project" value="TreeGrafter"/>
</dbReference>
<dbReference type="InterPro" id="IPR050599">
    <property type="entry name" value="VDCC_alpha-1_subunit"/>
</dbReference>
<evidence type="ECO:0000313" key="15">
    <source>
        <dbReference type="EMBL" id="CUG84026.1"/>
    </source>
</evidence>
<evidence type="ECO:0000256" key="10">
    <source>
        <dbReference type="ARBA" id="ARBA00023136"/>
    </source>
</evidence>
<dbReference type="VEuPathDB" id="TriTrypDB:BSAL_88280"/>
<comment type="subcellular location">
    <subcellularLocation>
        <location evidence="1">Membrane</location>
        <topology evidence="1">Multi-pass membrane protein</topology>
    </subcellularLocation>
</comment>
<dbReference type="Gene3D" id="1.10.287.70">
    <property type="match status" value="1"/>
</dbReference>
<keyword evidence="2" id="KW-0813">Transport</keyword>
<evidence type="ECO:0000256" key="2">
    <source>
        <dbReference type="ARBA" id="ARBA00022448"/>
    </source>
</evidence>
<feature type="transmembrane region" description="Helical" evidence="13">
    <location>
        <begin position="122"/>
        <end position="144"/>
    </location>
</feature>
<evidence type="ECO:0000256" key="4">
    <source>
        <dbReference type="ARBA" id="ARBA00022673"/>
    </source>
</evidence>
<protein>
    <submittedName>
        <fullName evidence="15">Voltage-gated ion channel superfamily, putative</fullName>
    </submittedName>
</protein>
<keyword evidence="5 13" id="KW-0812">Transmembrane</keyword>
<evidence type="ECO:0000313" key="16">
    <source>
        <dbReference type="Proteomes" id="UP000051952"/>
    </source>
</evidence>
<evidence type="ECO:0000256" key="6">
    <source>
        <dbReference type="ARBA" id="ARBA00022837"/>
    </source>
</evidence>
<evidence type="ECO:0000256" key="3">
    <source>
        <dbReference type="ARBA" id="ARBA00022568"/>
    </source>
</evidence>
<keyword evidence="4" id="KW-0107">Calcium channel</keyword>
<feature type="transmembrane region" description="Helical" evidence="13">
    <location>
        <begin position="228"/>
        <end position="252"/>
    </location>
</feature>
<accession>A0A0S4J4V8</accession>
<dbReference type="Pfam" id="PF00520">
    <property type="entry name" value="Ion_trans"/>
    <property type="match status" value="1"/>
</dbReference>
<feature type="domain" description="Ion transport" evidence="14">
    <location>
        <begin position="5"/>
        <end position="287"/>
    </location>
</feature>
<keyword evidence="6" id="KW-0106">Calcium</keyword>
<dbReference type="GO" id="GO:0005891">
    <property type="term" value="C:voltage-gated calcium channel complex"/>
    <property type="evidence" value="ECO:0007669"/>
    <property type="project" value="TreeGrafter"/>
</dbReference>
<dbReference type="AlphaFoldDB" id="A0A0S4J4V8"/>
<feature type="transmembrane region" description="Helical" evidence="13">
    <location>
        <begin position="93"/>
        <end position="116"/>
    </location>
</feature>